<keyword evidence="2" id="KW-1003">Cell membrane</keyword>
<dbReference type="AlphaFoldDB" id="A0A3N2CSB8"/>
<dbReference type="Pfam" id="PF17964">
    <property type="entry name" value="Big_10"/>
    <property type="match status" value="1"/>
</dbReference>
<comment type="pathway">
    <text evidence="12">Glycan biosynthesis.</text>
</comment>
<dbReference type="CDD" id="cd16913">
    <property type="entry name" value="YkuD_like"/>
    <property type="match status" value="1"/>
</dbReference>
<dbReference type="GO" id="GO:0071972">
    <property type="term" value="F:peptidoglycan L,D-transpeptidase activity"/>
    <property type="evidence" value="ECO:0007669"/>
    <property type="project" value="TreeGrafter"/>
</dbReference>
<dbReference type="GO" id="GO:0008360">
    <property type="term" value="P:regulation of cell shape"/>
    <property type="evidence" value="ECO:0007669"/>
    <property type="project" value="UniProtKB-UniRule"/>
</dbReference>
<evidence type="ECO:0000256" key="14">
    <source>
        <dbReference type="SAM" id="MobiDB-lite"/>
    </source>
</evidence>
<reference evidence="17 18" key="1">
    <citation type="submission" date="2018-11" db="EMBL/GenBank/DDBJ databases">
        <title>Sequencing the genomes of 1000 actinobacteria strains.</title>
        <authorList>
            <person name="Klenk H.-P."/>
        </authorList>
    </citation>
    <scope>NUCLEOTIDE SEQUENCE [LARGE SCALE GENOMIC DNA]</scope>
    <source>
        <strain evidence="17 18">DSM 12652</strain>
    </source>
</reference>
<evidence type="ECO:0000256" key="12">
    <source>
        <dbReference type="ARBA" id="ARBA00060592"/>
    </source>
</evidence>
<keyword evidence="8" id="KW-0564">Palmitate</keyword>
<sequence length="408" mass="43876">MSSRTPRSRSALAGLLASALALSGCSLTANGDSDEAGSRTAGSGEAPSVQEEQDSAAVVVSNIRRGAQDVDLTRKLRLTVQDGTFEDVTVTTRRGEPVEGRISADKTRWVSQQQLTSGTRYRVASTAVDADGLQKSFDSRFRARTLSLDEQTYPSFVGDGQTVGVGMPVIVRFDVPVSDKASIEKHLEVTSKPAQVGSFHWISDNEVHWRPRAYWKPGTQVEVTADVGGVPAGNGIYGQVDRTMNMTIGSAMVSKVDMNTHQMKVFRNGELLRTIPITTGEQPKFTTRSGTKVIVEKFRQKRMNSETVGIDPDSADGYDIDDVEYAMRVTYSGEFIHAAPWSVGSQGSANVSHGCTGLSTADAGWLYDNSKVGDVVEYTGTGRGTDLTNGFGDWNASFADYKAGSALS</sequence>
<accession>A0A3N2CSB8</accession>
<dbReference type="InterPro" id="IPR038063">
    <property type="entry name" value="Transpep_catalytic_dom"/>
</dbReference>
<keyword evidence="18" id="KW-1185">Reference proteome</keyword>
<feature type="chain" id="PRO_5017962660" evidence="15">
    <location>
        <begin position="32"/>
        <end position="408"/>
    </location>
</feature>
<dbReference type="PANTHER" id="PTHR30582">
    <property type="entry name" value="L,D-TRANSPEPTIDASE"/>
    <property type="match status" value="1"/>
</dbReference>
<dbReference type="GO" id="GO:0005576">
    <property type="term" value="C:extracellular region"/>
    <property type="evidence" value="ECO:0007669"/>
    <property type="project" value="TreeGrafter"/>
</dbReference>
<evidence type="ECO:0000259" key="16">
    <source>
        <dbReference type="PROSITE" id="PS52029"/>
    </source>
</evidence>
<dbReference type="RefSeq" id="WP_123389586.1">
    <property type="nucleotide sequence ID" value="NZ_RKHO01000001.1"/>
</dbReference>
<evidence type="ECO:0000256" key="6">
    <source>
        <dbReference type="ARBA" id="ARBA00022984"/>
    </source>
</evidence>
<dbReference type="InterPro" id="IPR005490">
    <property type="entry name" value="LD_TPept_cat_dom"/>
</dbReference>
<evidence type="ECO:0000256" key="2">
    <source>
        <dbReference type="ARBA" id="ARBA00022475"/>
    </source>
</evidence>
<evidence type="ECO:0000256" key="4">
    <source>
        <dbReference type="ARBA" id="ARBA00022729"/>
    </source>
</evidence>
<evidence type="ECO:0000256" key="13">
    <source>
        <dbReference type="PROSITE-ProRule" id="PRU01373"/>
    </source>
</evidence>
<dbReference type="GO" id="GO:0018104">
    <property type="term" value="P:peptidoglycan-protein cross-linking"/>
    <property type="evidence" value="ECO:0007669"/>
    <property type="project" value="TreeGrafter"/>
</dbReference>
<evidence type="ECO:0000313" key="17">
    <source>
        <dbReference type="EMBL" id="ROR90433.1"/>
    </source>
</evidence>
<dbReference type="PROSITE" id="PS52029">
    <property type="entry name" value="LD_TPASE"/>
    <property type="match status" value="1"/>
</dbReference>
<keyword evidence="11 13" id="KW-0961">Cell wall biogenesis/degradation</keyword>
<dbReference type="Proteomes" id="UP000281738">
    <property type="component" value="Unassembled WGS sequence"/>
</dbReference>
<dbReference type="InterPro" id="IPR041280">
    <property type="entry name" value="Big_10"/>
</dbReference>
<feature type="region of interest" description="Disordered" evidence="14">
    <location>
        <begin position="31"/>
        <end position="54"/>
    </location>
</feature>
<dbReference type="PROSITE" id="PS51257">
    <property type="entry name" value="PROKAR_LIPOPROTEIN"/>
    <property type="match status" value="1"/>
</dbReference>
<dbReference type="EMBL" id="RKHO01000001">
    <property type="protein sequence ID" value="ROR90433.1"/>
    <property type="molecule type" value="Genomic_DNA"/>
</dbReference>
<keyword evidence="6 13" id="KW-0573">Peptidoglycan synthesis</keyword>
<evidence type="ECO:0000256" key="8">
    <source>
        <dbReference type="ARBA" id="ARBA00023139"/>
    </source>
</evidence>
<dbReference type="Gene3D" id="2.60.40.3710">
    <property type="match status" value="1"/>
</dbReference>
<dbReference type="Gene3D" id="2.40.440.10">
    <property type="entry name" value="L,D-transpeptidase catalytic domain-like"/>
    <property type="match status" value="1"/>
</dbReference>
<evidence type="ECO:0000256" key="1">
    <source>
        <dbReference type="ARBA" id="ARBA00004752"/>
    </source>
</evidence>
<dbReference type="UniPathway" id="UPA00219"/>
<dbReference type="CDD" id="cd13432">
    <property type="entry name" value="LDT_IgD_like_2"/>
    <property type="match status" value="1"/>
</dbReference>
<dbReference type="Gene3D" id="2.60.40.3780">
    <property type="match status" value="1"/>
</dbReference>
<name>A0A3N2CSB8_9ACTN</name>
<dbReference type="FunFam" id="2.40.440.10:FF:000005">
    <property type="entry name" value="L,D-transpeptidase 2"/>
    <property type="match status" value="1"/>
</dbReference>
<evidence type="ECO:0000256" key="10">
    <source>
        <dbReference type="ARBA" id="ARBA00023315"/>
    </source>
</evidence>
<organism evidence="17 18">
    <name type="scientific">Nocardioides aurantiacus</name>
    <dbReference type="NCBI Taxonomy" id="86796"/>
    <lineage>
        <taxon>Bacteria</taxon>
        <taxon>Bacillati</taxon>
        <taxon>Actinomycetota</taxon>
        <taxon>Actinomycetes</taxon>
        <taxon>Propionibacteriales</taxon>
        <taxon>Nocardioidaceae</taxon>
        <taxon>Nocardioides</taxon>
    </lineage>
</organism>
<proteinExistence type="predicted"/>
<dbReference type="SUPFAM" id="SSF141523">
    <property type="entry name" value="L,D-transpeptidase catalytic domain-like"/>
    <property type="match status" value="1"/>
</dbReference>
<feature type="signal peptide" evidence="15">
    <location>
        <begin position="1"/>
        <end position="31"/>
    </location>
</feature>
<keyword evidence="4 15" id="KW-0732">Signal</keyword>
<dbReference type="OrthoDB" id="5242354at2"/>
<feature type="active site" description="Proton donor/acceptor" evidence="13">
    <location>
        <position position="337"/>
    </location>
</feature>
<keyword evidence="3" id="KW-0808">Transferase</keyword>
<gene>
    <name evidence="17" type="ORF">EDD33_1273</name>
</gene>
<dbReference type="GO" id="GO:0016746">
    <property type="term" value="F:acyltransferase activity"/>
    <property type="evidence" value="ECO:0007669"/>
    <property type="project" value="UniProtKB-KW"/>
</dbReference>
<comment type="caution">
    <text evidence="17">The sequence shown here is derived from an EMBL/GenBank/DDBJ whole genome shotgun (WGS) entry which is preliminary data.</text>
</comment>
<dbReference type="Pfam" id="PF03734">
    <property type="entry name" value="YkuD"/>
    <property type="match status" value="1"/>
</dbReference>
<keyword evidence="9 17" id="KW-0449">Lipoprotein</keyword>
<protein>
    <submittedName>
        <fullName evidence="17">Lipoprotein-anchoring transpeptidase ErfK/SrfK</fullName>
    </submittedName>
</protein>
<feature type="active site" description="Nucleophile" evidence="13">
    <location>
        <position position="355"/>
    </location>
</feature>
<dbReference type="InterPro" id="IPR050979">
    <property type="entry name" value="LD-transpeptidase"/>
</dbReference>
<comment type="pathway">
    <text evidence="1 13">Cell wall biogenesis; peptidoglycan biosynthesis.</text>
</comment>
<feature type="domain" description="L,D-TPase catalytic" evidence="16">
    <location>
        <begin position="252"/>
        <end position="379"/>
    </location>
</feature>
<evidence type="ECO:0000313" key="18">
    <source>
        <dbReference type="Proteomes" id="UP000281738"/>
    </source>
</evidence>
<keyword evidence="7" id="KW-0472">Membrane</keyword>
<evidence type="ECO:0000256" key="11">
    <source>
        <dbReference type="ARBA" id="ARBA00023316"/>
    </source>
</evidence>
<dbReference type="PANTHER" id="PTHR30582:SF2">
    <property type="entry name" value="L,D-TRANSPEPTIDASE YCIB-RELATED"/>
    <property type="match status" value="1"/>
</dbReference>
<dbReference type="GO" id="GO:0071555">
    <property type="term" value="P:cell wall organization"/>
    <property type="evidence" value="ECO:0007669"/>
    <property type="project" value="UniProtKB-UniRule"/>
</dbReference>
<evidence type="ECO:0000256" key="3">
    <source>
        <dbReference type="ARBA" id="ARBA00022679"/>
    </source>
</evidence>
<evidence type="ECO:0000256" key="5">
    <source>
        <dbReference type="ARBA" id="ARBA00022960"/>
    </source>
</evidence>
<evidence type="ECO:0000256" key="9">
    <source>
        <dbReference type="ARBA" id="ARBA00023288"/>
    </source>
</evidence>
<keyword evidence="5 13" id="KW-0133">Cell shape</keyword>
<keyword evidence="10" id="KW-0012">Acyltransferase</keyword>
<evidence type="ECO:0000256" key="7">
    <source>
        <dbReference type="ARBA" id="ARBA00023136"/>
    </source>
</evidence>
<evidence type="ECO:0000256" key="15">
    <source>
        <dbReference type="SAM" id="SignalP"/>
    </source>
</evidence>